<organism evidence="3 4">
    <name type="scientific">Entomomonas moraniae</name>
    <dbReference type="NCBI Taxonomy" id="2213226"/>
    <lineage>
        <taxon>Bacteria</taxon>
        <taxon>Pseudomonadati</taxon>
        <taxon>Pseudomonadota</taxon>
        <taxon>Gammaproteobacteria</taxon>
        <taxon>Pseudomonadales</taxon>
        <taxon>Pseudomonadaceae</taxon>
        <taxon>Entomomonas</taxon>
    </lineage>
</organism>
<evidence type="ECO:0000313" key="4">
    <source>
        <dbReference type="Proteomes" id="UP000273143"/>
    </source>
</evidence>
<dbReference type="GO" id="GO:0004222">
    <property type="term" value="F:metalloendopeptidase activity"/>
    <property type="evidence" value="ECO:0007669"/>
    <property type="project" value="TreeGrafter"/>
</dbReference>
<dbReference type="SUPFAM" id="SSF51261">
    <property type="entry name" value="Duplicated hybrid motif"/>
    <property type="match status" value="1"/>
</dbReference>
<proteinExistence type="predicted"/>
<reference evidence="4" key="1">
    <citation type="submission" date="2018-06" db="EMBL/GenBank/DDBJ databases">
        <title>Complete genome of Pseudomonas insecticola strain QZS01.</title>
        <authorList>
            <person name="Wang J."/>
            <person name="Su Q."/>
        </authorList>
    </citation>
    <scope>NUCLEOTIDE SEQUENCE [LARGE SCALE GENOMIC DNA]</scope>
    <source>
        <strain evidence="4">QZS01</strain>
    </source>
</reference>
<dbReference type="AlphaFoldDB" id="A0A3S9XG35"/>
<accession>A0A3S9XG35</accession>
<feature type="transmembrane region" description="Helical" evidence="1">
    <location>
        <begin position="12"/>
        <end position="29"/>
    </location>
</feature>
<keyword evidence="1" id="KW-0472">Membrane</keyword>
<evidence type="ECO:0000256" key="1">
    <source>
        <dbReference type="SAM" id="Phobius"/>
    </source>
</evidence>
<dbReference type="Pfam" id="PF01551">
    <property type="entry name" value="Peptidase_M23"/>
    <property type="match status" value="1"/>
</dbReference>
<keyword evidence="1" id="KW-0812">Transmembrane</keyword>
<feature type="domain" description="M23ase beta-sheet core" evidence="2">
    <location>
        <begin position="183"/>
        <end position="277"/>
    </location>
</feature>
<protein>
    <submittedName>
        <fullName evidence="3">Peptidase M23</fullName>
    </submittedName>
</protein>
<name>A0A3S9XG35_9GAMM</name>
<keyword evidence="4" id="KW-1185">Reference proteome</keyword>
<dbReference type="PANTHER" id="PTHR21666:SF294">
    <property type="entry name" value="PEPTIDASE M23"/>
    <property type="match status" value="1"/>
</dbReference>
<sequence>MAISLRQNKYFFALIFCYSCCVIATPTIYQHIDKNGVITYTDQALPGSKTVEFNDEIIEHIENQVHLNIVKHEGGETLKIKNDLYAPVEIKLKLEELTNVVGATNKELHWILPARKEIRLVTLAPYDKSKPMHYKPVLSYALGDPRLRPEPYRYPLPWRGGPFYQSQGPSGKFSHNGPKGRYARDISMPEGTPIIAARSGIAIKVENSQTDKGDNPAGNFIRILHSDGTMSVYLHLKRGSISPKEGDKVKVGDFIALSGNTGRSTGPHLHFVIQRNTGMSVISIPYEFTQPVTSKTIYMEDSK</sequence>
<dbReference type="EMBL" id="CP029822">
    <property type="protein sequence ID" value="AZS51395.1"/>
    <property type="molecule type" value="Genomic_DNA"/>
</dbReference>
<dbReference type="KEGG" id="emo:DM558_11730"/>
<dbReference type="Proteomes" id="UP000273143">
    <property type="component" value="Chromosome"/>
</dbReference>
<evidence type="ECO:0000313" key="3">
    <source>
        <dbReference type="EMBL" id="AZS51395.1"/>
    </source>
</evidence>
<dbReference type="InterPro" id="IPR011055">
    <property type="entry name" value="Dup_hybrid_motif"/>
</dbReference>
<evidence type="ECO:0000259" key="2">
    <source>
        <dbReference type="Pfam" id="PF01551"/>
    </source>
</evidence>
<dbReference type="InterPro" id="IPR050570">
    <property type="entry name" value="Cell_wall_metabolism_enzyme"/>
</dbReference>
<keyword evidence="1" id="KW-1133">Transmembrane helix</keyword>
<gene>
    <name evidence="3" type="ORF">DM558_11730</name>
</gene>
<dbReference type="RefSeq" id="WP_127164153.1">
    <property type="nucleotide sequence ID" value="NZ_CP029822.1"/>
</dbReference>
<dbReference type="InterPro" id="IPR016047">
    <property type="entry name" value="M23ase_b-sheet_dom"/>
</dbReference>
<dbReference type="CDD" id="cd12797">
    <property type="entry name" value="M23_peptidase"/>
    <property type="match status" value="1"/>
</dbReference>
<dbReference type="Gene3D" id="2.70.70.10">
    <property type="entry name" value="Glucose Permease (Domain IIA)"/>
    <property type="match status" value="1"/>
</dbReference>
<dbReference type="PANTHER" id="PTHR21666">
    <property type="entry name" value="PEPTIDASE-RELATED"/>
    <property type="match status" value="1"/>
</dbReference>